<feature type="domain" description="Thioesterase" evidence="2">
    <location>
        <begin position="4"/>
        <end position="226"/>
    </location>
</feature>
<name>A0ABR9AS55_9BACL</name>
<dbReference type="Gene3D" id="3.40.50.1820">
    <property type="entry name" value="alpha/beta hydrolase"/>
    <property type="match status" value="1"/>
</dbReference>
<dbReference type="PANTHER" id="PTHR11487:SF0">
    <property type="entry name" value="S-ACYL FATTY ACID SYNTHASE THIOESTERASE, MEDIUM CHAIN"/>
    <property type="match status" value="1"/>
</dbReference>
<dbReference type="InterPro" id="IPR001031">
    <property type="entry name" value="Thioesterase"/>
</dbReference>
<keyword evidence="4" id="KW-1185">Reference proteome</keyword>
<reference evidence="3 4" key="1">
    <citation type="submission" date="2020-09" db="EMBL/GenBank/DDBJ databases">
        <title>Paenibacillus sp. CAU 1523 isolated from sand of Haeundae Beach.</title>
        <authorList>
            <person name="Kim W."/>
        </authorList>
    </citation>
    <scope>NUCLEOTIDE SEQUENCE [LARGE SCALE GENOMIC DNA]</scope>
    <source>
        <strain evidence="3 4">CAU 1523</strain>
    </source>
</reference>
<dbReference type="InterPro" id="IPR012223">
    <property type="entry name" value="TEII"/>
</dbReference>
<comment type="similarity">
    <text evidence="1">Belongs to the thioesterase family.</text>
</comment>
<gene>
    <name evidence="3" type="ORF">IFO66_01325</name>
</gene>
<dbReference type="Pfam" id="PF00975">
    <property type="entry name" value="Thioesterase"/>
    <property type="match status" value="1"/>
</dbReference>
<proteinExistence type="inferred from homology"/>
<organism evidence="3 4">
    <name type="scientific">Paenibacillus arenosi</name>
    <dbReference type="NCBI Taxonomy" id="2774142"/>
    <lineage>
        <taxon>Bacteria</taxon>
        <taxon>Bacillati</taxon>
        <taxon>Bacillota</taxon>
        <taxon>Bacilli</taxon>
        <taxon>Bacillales</taxon>
        <taxon>Paenibacillaceae</taxon>
        <taxon>Paenibacillus</taxon>
    </lineage>
</organism>
<dbReference type="PANTHER" id="PTHR11487">
    <property type="entry name" value="THIOESTERASE"/>
    <property type="match status" value="1"/>
</dbReference>
<sequence>MKYKLFCLPYAGGSAMIYTPWKRMLNSYIELHPLEMAGRGRRIMDQPLDCMEDVIEDLWSSVQGELDESEFALFGHSMGAHVAYELALSIKHHTGREPVHLFVSGTYPPHMNTDKLHPASSDKQLIKEIKELGGLPEEALQCEELMQLFLPVIRKDLQVMNRYQPQVGSPINCDMSVLYAEDDVMTETCHIAEWSAYVSQRFKSYRFTGGHFFIMEHATDVTAIINETMRMPANLHYNRG</sequence>
<dbReference type="EMBL" id="JACYTN010000001">
    <property type="protein sequence ID" value="MBD8496936.1"/>
    <property type="molecule type" value="Genomic_DNA"/>
</dbReference>
<accession>A0ABR9AS55</accession>
<dbReference type="Proteomes" id="UP000634529">
    <property type="component" value="Unassembled WGS sequence"/>
</dbReference>
<evidence type="ECO:0000313" key="3">
    <source>
        <dbReference type="EMBL" id="MBD8496936.1"/>
    </source>
</evidence>
<dbReference type="InterPro" id="IPR029058">
    <property type="entry name" value="AB_hydrolase_fold"/>
</dbReference>
<comment type="caution">
    <text evidence="3">The sequence shown here is derived from an EMBL/GenBank/DDBJ whole genome shotgun (WGS) entry which is preliminary data.</text>
</comment>
<evidence type="ECO:0000313" key="4">
    <source>
        <dbReference type="Proteomes" id="UP000634529"/>
    </source>
</evidence>
<evidence type="ECO:0000256" key="1">
    <source>
        <dbReference type="ARBA" id="ARBA00007169"/>
    </source>
</evidence>
<dbReference type="SUPFAM" id="SSF53474">
    <property type="entry name" value="alpha/beta-Hydrolases"/>
    <property type="match status" value="1"/>
</dbReference>
<protein>
    <submittedName>
        <fullName evidence="3">Thioesterase</fullName>
    </submittedName>
</protein>
<dbReference type="RefSeq" id="WP_192023409.1">
    <property type="nucleotide sequence ID" value="NZ_JACYTN010000001.1"/>
</dbReference>
<evidence type="ECO:0000259" key="2">
    <source>
        <dbReference type="Pfam" id="PF00975"/>
    </source>
</evidence>